<dbReference type="GO" id="GO:0045505">
    <property type="term" value="F:dynein intermediate chain binding"/>
    <property type="evidence" value="ECO:0007669"/>
    <property type="project" value="InterPro"/>
</dbReference>
<reference evidence="1" key="1">
    <citation type="submission" date="2022-06" db="EMBL/GenBank/DDBJ databases">
        <authorList>
            <person name="Berger JAMES D."/>
            <person name="Berger JAMES D."/>
        </authorList>
    </citation>
    <scope>NUCLEOTIDE SEQUENCE [LARGE SCALE GENOMIC DNA]</scope>
</reference>
<dbReference type="InterPro" id="IPR027417">
    <property type="entry name" value="P-loop_NTPase"/>
</dbReference>
<dbReference type="Proteomes" id="UP000050795">
    <property type="component" value="Unassembled WGS sequence"/>
</dbReference>
<proteinExistence type="predicted"/>
<accession>A0AA85JMP1</accession>
<keyword evidence="1" id="KW-1185">Reference proteome</keyword>
<organism evidence="1 2">
    <name type="scientific">Trichobilharzia regenti</name>
    <name type="common">Nasal bird schistosome</name>
    <dbReference type="NCBI Taxonomy" id="157069"/>
    <lineage>
        <taxon>Eukaryota</taxon>
        <taxon>Metazoa</taxon>
        <taxon>Spiralia</taxon>
        <taxon>Lophotrochozoa</taxon>
        <taxon>Platyhelminthes</taxon>
        <taxon>Trematoda</taxon>
        <taxon>Digenea</taxon>
        <taxon>Strigeidida</taxon>
        <taxon>Schistosomatoidea</taxon>
        <taxon>Schistosomatidae</taxon>
        <taxon>Trichobilharzia</taxon>
    </lineage>
</organism>
<dbReference type="PANTHER" id="PTHR10676">
    <property type="entry name" value="DYNEIN HEAVY CHAIN FAMILY PROTEIN"/>
    <property type="match status" value="1"/>
</dbReference>
<dbReference type="InterPro" id="IPR026983">
    <property type="entry name" value="DHC"/>
</dbReference>
<sequence length="967" mass="113481">MDYSFVSFVINLNLIWCKKEKCWKVTEVINEFKQTIPLIQPVKWMLSVGQWFTQFYSNLQLTLIRLTLNSILELKEHNQWLNDSLGKEQMLPVVILELAERIIGWKKLEEIFDKENKFDELDKTIEHFKEKLEILVIKHLTCQFLWGTILGFIHLAQDLKKDANLNENSFTWLQLIKTQLLSSRSNNHVDREIKQFEEIPFIGINQFSTVHVYKWDNQSLLLNNCNTPYIPLLNTSTELIQLGSALINHEFGLLIGPNNCGKQTTIRQLAFILGRRLIEFSNLPFNNNLKEFERQLKIDLLHCDRIGGLLSMMNMHNLEFGKLEIVINCLNEIQKCLSVKTDKSEVTSFTGNIQQTIEDIDNNKQKCIIHYANKEKSYPEQCLFNYNVKINPTFGYFGTFNLQSFKNISETQKESFRVITIHNPNWEFIAKCLLMFYIPGGSNNQLISLLTNLLAHITDNAVNVYDQKSIRISWSLIIRSFEFAQQFWMKKIDRIQLKRKTAALRSAIVLRQEEDRLVKNAIIYGLMKTFRVKLPVNSDAFKFMTVNPNFDCVNEIYYSSCEKYLCLNSAISWSCEDEEVINSEIDRYPKVSLDFIHRLLKEIRVRNLEIIDSQLIKIIELWQLINLNRPVLIIGPVASGKTTILRLLISTINWYQYTKINKKNNTEKTMNPLPSSLTISPLKLNEQNASSVTDNSSVIPSCREMKLDFGILKSLNDNSIENDSNGRIIHIRHLFPYSDEYINATCGRNKEIWEVTQNDSFNNVEEWSVLDFSDQPLKKLTYLNENKVVQLLEIFHSAQPRRRLFIEKVSLNELSPGFLSQFSICSTDVKNELNWLHIWRNWCRTSYGCYMAINSIWSKILKELDILLPVLLDRTWELLSQWCTHHSDYTSNPLNLQDYKNAFYHRNMNNFLAIISELLKKYFSKELWEWRITGGKPTPAHRSNLELIDRYWSNWKNIEDVQNFIIY</sequence>
<protein>
    <submittedName>
        <fullName evidence="2">Uncharacterized protein</fullName>
    </submittedName>
</protein>
<evidence type="ECO:0000313" key="2">
    <source>
        <dbReference type="WBParaSite" id="TREG1_34980.1"/>
    </source>
</evidence>
<dbReference type="Gene3D" id="3.40.50.300">
    <property type="entry name" value="P-loop containing nucleotide triphosphate hydrolases"/>
    <property type="match status" value="2"/>
</dbReference>
<dbReference type="GO" id="GO:0030286">
    <property type="term" value="C:dynein complex"/>
    <property type="evidence" value="ECO:0007669"/>
    <property type="project" value="InterPro"/>
</dbReference>
<dbReference type="AlphaFoldDB" id="A0AA85JMP1"/>
<evidence type="ECO:0000313" key="1">
    <source>
        <dbReference type="Proteomes" id="UP000050795"/>
    </source>
</evidence>
<dbReference type="GO" id="GO:0060294">
    <property type="term" value="P:cilium movement involved in cell motility"/>
    <property type="evidence" value="ECO:0007669"/>
    <property type="project" value="TreeGrafter"/>
</dbReference>
<reference evidence="2" key="2">
    <citation type="submission" date="2023-11" db="UniProtKB">
        <authorList>
            <consortium name="WormBaseParasite"/>
        </authorList>
    </citation>
    <scope>IDENTIFICATION</scope>
</reference>
<dbReference type="WBParaSite" id="TREG1_34980.1">
    <property type="protein sequence ID" value="TREG1_34980.1"/>
    <property type="gene ID" value="TREG1_34980"/>
</dbReference>
<name>A0AA85JMP1_TRIRE</name>
<dbReference type="GO" id="GO:0008569">
    <property type="term" value="F:minus-end-directed microtubule motor activity"/>
    <property type="evidence" value="ECO:0007669"/>
    <property type="project" value="TreeGrafter"/>
</dbReference>
<dbReference type="SUPFAM" id="SSF52540">
    <property type="entry name" value="P-loop containing nucleoside triphosphate hydrolases"/>
    <property type="match status" value="2"/>
</dbReference>
<dbReference type="GO" id="GO:0051959">
    <property type="term" value="F:dynein light intermediate chain binding"/>
    <property type="evidence" value="ECO:0007669"/>
    <property type="project" value="InterPro"/>
</dbReference>
<dbReference type="GO" id="GO:0097729">
    <property type="term" value="C:9+2 motile cilium"/>
    <property type="evidence" value="ECO:0007669"/>
    <property type="project" value="TreeGrafter"/>
</dbReference>